<feature type="region of interest" description="Disordered" evidence="1">
    <location>
        <begin position="677"/>
        <end position="706"/>
    </location>
</feature>
<dbReference type="CDD" id="cd11392">
    <property type="entry name" value="bHLH_ScPHO4_like"/>
    <property type="match status" value="1"/>
</dbReference>
<feature type="compositionally biased region" description="Polar residues" evidence="1">
    <location>
        <begin position="538"/>
        <end position="558"/>
    </location>
</feature>
<feature type="region of interest" description="Disordered" evidence="1">
    <location>
        <begin position="311"/>
        <end position="341"/>
    </location>
</feature>
<keyword evidence="4" id="KW-1185">Reference proteome</keyword>
<feature type="compositionally biased region" description="Polar residues" evidence="1">
    <location>
        <begin position="600"/>
        <end position="615"/>
    </location>
</feature>
<dbReference type="InterPro" id="IPR011598">
    <property type="entry name" value="bHLH_dom"/>
</dbReference>
<name>A0ABP0BLL9_9PEZI</name>
<dbReference type="EMBL" id="CAWUHB010000019">
    <property type="protein sequence ID" value="CAK7220056.1"/>
    <property type="molecule type" value="Genomic_DNA"/>
</dbReference>
<dbReference type="Pfam" id="PF00010">
    <property type="entry name" value="HLH"/>
    <property type="match status" value="1"/>
</dbReference>
<gene>
    <name evidence="3" type="ORF">SCUCBS95973_004027</name>
</gene>
<feature type="compositionally biased region" description="Basic residues" evidence="1">
    <location>
        <begin position="311"/>
        <end position="324"/>
    </location>
</feature>
<feature type="region of interest" description="Disordered" evidence="1">
    <location>
        <begin position="793"/>
        <end position="815"/>
    </location>
</feature>
<dbReference type="Proteomes" id="UP001642405">
    <property type="component" value="Unassembled WGS sequence"/>
</dbReference>
<feature type="compositionally biased region" description="Low complexity" evidence="1">
    <location>
        <begin position="754"/>
        <end position="774"/>
    </location>
</feature>
<dbReference type="SUPFAM" id="SSF47459">
    <property type="entry name" value="HLH, helix-loop-helix DNA-binding domain"/>
    <property type="match status" value="1"/>
</dbReference>
<feature type="region of interest" description="Disordered" evidence="1">
    <location>
        <begin position="538"/>
        <end position="637"/>
    </location>
</feature>
<accession>A0ABP0BLL9</accession>
<organism evidence="3 4">
    <name type="scientific">Sporothrix curviconia</name>
    <dbReference type="NCBI Taxonomy" id="1260050"/>
    <lineage>
        <taxon>Eukaryota</taxon>
        <taxon>Fungi</taxon>
        <taxon>Dikarya</taxon>
        <taxon>Ascomycota</taxon>
        <taxon>Pezizomycotina</taxon>
        <taxon>Sordariomycetes</taxon>
        <taxon>Sordariomycetidae</taxon>
        <taxon>Ophiostomatales</taxon>
        <taxon>Ophiostomataceae</taxon>
        <taxon>Sporothrix</taxon>
    </lineage>
</organism>
<evidence type="ECO:0000313" key="4">
    <source>
        <dbReference type="Proteomes" id="UP001642405"/>
    </source>
</evidence>
<feature type="region of interest" description="Disordered" evidence="1">
    <location>
        <begin position="482"/>
        <end position="510"/>
    </location>
</feature>
<feature type="region of interest" description="Disordered" evidence="1">
    <location>
        <begin position="720"/>
        <end position="774"/>
    </location>
</feature>
<sequence>MAMMGSSAWNGQDQGMHPASDEEFQQFLDMNGMGNLADNIQFDFTDFQNASPGASHLIHTSMAPASDTLDTPMTGAHNAPGLLSQATTGPLPDSSLTGTAGIHGAQHTHAMLPVATTSAAAHAGIATTMMPAVTPTDAISEIDAQIQYLQQQRMQQQQRQVEEQNIAFFARQNHIVPPTPQSLELQAGNQFFHSPDPRNQHQGQQTQQQALYERYQHFKEQQEMSFTPLVSPAVTPLETQFSIDTQFTVPGAYFSPLTSPALHAQTDPNSVFDPRLTHSSTPPLDMDMEMLPSAAPVPPGASNVTETLAKKARKNNASKARKANVRQSPITKPMRKKSTTTPVMNAQVLDQLAESLEHEVLSSPVIRTQSQQQAFHQSHVRLASSHMQIGGSSSSAAGTTDSENDSVSPETLTDMPPPPVPKSRSARPSPYLHPQNHSVIAPNHTMAAPSAPIPAIANVSLPGGGFPSPATPASLMKLASPKNKAHKSSPSVAAAKRDGTASGSNSVGGSATTAVGVANEHIENFELPESLSMDFQKTHVNTSSARNTPTIETTSSPSLDPLSNRPFQPLPSPSFTKPGGGSMSGALSATASPQILPGGHSSSTPILAANSNRKTPQMLPRGSAKKRPSISSVQVSPALRPKISPSIKPLLPGGVSSVEDQASRLLATKSNYQNILEGNTVPGVSYPSELSTNLTSKRTSHKIAEQGRRNRINSALQEIATLLPTPPPKDTKADAAGDDEEGEGNGDKKKDGKAGAAGSNNNSSNSNNAPNSKASTVEMAIEYIKQLKKEVAEMTKRAEDAEAKLKLKSEEEMTA</sequence>
<evidence type="ECO:0000256" key="1">
    <source>
        <dbReference type="SAM" id="MobiDB-lite"/>
    </source>
</evidence>
<feature type="compositionally biased region" description="Polar residues" evidence="1">
    <location>
        <begin position="399"/>
        <end position="411"/>
    </location>
</feature>
<feature type="domain" description="BHLH" evidence="2">
    <location>
        <begin position="696"/>
        <end position="787"/>
    </location>
</feature>
<proteinExistence type="predicted"/>
<dbReference type="InterPro" id="IPR036638">
    <property type="entry name" value="HLH_DNA-bd_sf"/>
</dbReference>
<feature type="region of interest" description="Disordered" evidence="1">
    <location>
        <begin position="372"/>
        <end position="437"/>
    </location>
</feature>
<evidence type="ECO:0000259" key="2">
    <source>
        <dbReference type="PROSITE" id="PS50888"/>
    </source>
</evidence>
<feature type="compositionally biased region" description="Polar residues" evidence="1">
    <location>
        <begin position="501"/>
        <end position="510"/>
    </location>
</feature>
<dbReference type="SMART" id="SM00353">
    <property type="entry name" value="HLH"/>
    <property type="match status" value="1"/>
</dbReference>
<reference evidence="3 4" key="1">
    <citation type="submission" date="2024-01" db="EMBL/GenBank/DDBJ databases">
        <authorList>
            <person name="Allen C."/>
            <person name="Tagirdzhanova G."/>
        </authorList>
    </citation>
    <scope>NUCLEOTIDE SEQUENCE [LARGE SCALE GENOMIC DNA]</scope>
</reference>
<protein>
    <recommendedName>
        <fullName evidence="2">BHLH domain-containing protein</fullName>
    </recommendedName>
</protein>
<feature type="compositionally biased region" description="Polar residues" evidence="1">
    <location>
        <begin position="688"/>
        <end position="697"/>
    </location>
</feature>
<dbReference type="Gene3D" id="4.10.280.10">
    <property type="entry name" value="Helix-loop-helix DNA-binding domain"/>
    <property type="match status" value="1"/>
</dbReference>
<comment type="caution">
    <text evidence="3">The sequence shown here is derived from an EMBL/GenBank/DDBJ whole genome shotgun (WGS) entry which is preliminary data.</text>
</comment>
<dbReference type="PROSITE" id="PS50888">
    <property type="entry name" value="BHLH"/>
    <property type="match status" value="1"/>
</dbReference>
<evidence type="ECO:0000313" key="3">
    <source>
        <dbReference type="EMBL" id="CAK7220056.1"/>
    </source>
</evidence>